<feature type="region of interest" description="Disordered" evidence="8">
    <location>
        <begin position="788"/>
        <end position="855"/>
    </location>
</feature>
<dbReference type="Pfam" id="PF25812">
    <property type="entry name" value="RAD24_helical"/>
    <property type="match status" value="1"/>
</dbReference>
<dbReference type="InterPro" id="IPR004582">
    <property type="entry name" value="Checkpoint_prot_Rad17_Rad24"/>
</dbReference>
<comment type="subcellular location">
    <subcellularLocation>
        <location evidence="1">Nucleus</location>
    </subcellularLocation>
</comment>
<evidence type="ECO:0000256" key="5">
    <source>
        <dbReference type="ARBA" id="ARBA00022840"/>
    </source>
</evidence>
<keyword evidence="7" id="KW-0131">Cell cycle</keyword>
<feature type="compositionally biased region" description="Acidic residues" evidence="8">
    <location>
        <begin position="819"/>
        <end position="833"/>
    </location>
</feature>
<dbReference type="PANTHER" id="PTHR12172:SF0">
    <property type="entry name" value="CELL CYCLE CHECKPOINT PROTEIN RAD17"/>
    <property type="match status" value="1"/>
</dbReference>
<dbReference type="GO" id="GO:0003689">
    <property type="term" value="F:DNA clamp loader activity"/>
    <property type="evidence" value="ECO:0007669"/>
    <property type="project" value="TreeGrafter"/>
</dbReference>
<dbReference type="PANTHER" id="PTHR12172">
    <property type="entry name" value="CELL CYCLE CHECKPOINT PROTEIN RAD17"/>
    <property type="match status" value="1"/>
</dbReference>
<dbReference type="KEGG" id="pdp:PDIP_42080"/>
<dbReference type="GO" id="GO:0003682">
    <property type="term" value="F:chromatin binding"/>
    <property type="evidence" value="ECO:0007669"/>
    <property type="project" value="TreeGrafter"/>
</dbReference>
<dbReference type="GO" id="GO:0005524">
    <property type="term" value="F:ATP binding"/>
    <property type="evidence" value="ECO:0007669"/>
    <property type="project" value="UniProtKB-KW"/>
</dbReference>
<evidence type="ECO:0000259" key="9">
    <source>
        <dbReference type="Pfam" id="PF25812"/>
    </source>
</evidence>
<keyword evidence="3" id="KW-0547">Nucleotide-binding</keyword>
<sequence>MDGRPPKRHCKSNDSKQEPRTKSTRKITPVIISDSSSPIEQTEPFALSSRPKPSSSRGTTPPARLPPSSPSPNKKTKFSPNLDSKSESLHSFFQPATEGQRWAPPQKTEKQSLPPVRETVDADLIEDDYDSYDEIFTLHLANERVATHPTAVSTSQMCQPAPKLRPMASAKPPRKTTKRFLLSTDPKNSITKGPLAAQTVGESDCRPWAQRFAPANLSELAVHKKKVSDVQHWLEDAFAGRRFERLLVLRGPAGSGKTTTVSLLSESMGYDIVEWKNPPASQFGAHDYQPMSAHFEEFLGRGDKFGGLDLENASEFDPQQDKKPRDHRILLIEEFPTVIGRASSTLTAFRASLQRYLAASANDHARGSYGMHHPPVVIIVSETLLGSASSISDNLTVHRLLGPTIYNHPGTTILDFNSIAPTFMHKALRSILDREAQNSRRVHIPGPGVIDSISDIGDIRSAISSLEFICLKGDDTGRWGGSVAKTKKGRGEVRLTAMEKESLKMITQREASLGMFHAVGKIVYNKRMDPSLIEGDAEILPPPPEYLRHYARPKASQVLVNDLVDETGTDISTFISALHENYIPSCDGDNFTDCLNDCIDALSDGDILSADRRSGQGGRAGIGTGIASIGSGVDVLRQEEMSFQVAARGLLFALPHPVKRRVGPGTGRSRAGDAYKMFYPASLRLWREAEEIDGLIDSWMNRSLDPFRHQHLSRNGSDLKGVSSWKSLQVGRSASANSGKKDTAPSVITMMPRHDLLLHQLPYLAAIRRQDPDCWQLDKITSIQANENLRNDEMDDMEESPAQSWMKQPSRNASKSQLPEEEEKLILSDDDIPLEISKECSMITSPRNEDTITPT</sequence>
<evidence type="ECO:0000256" key="4">
    <source>
        <dbReference type="ARBA" id="ARBA00022763"/>
    </source>
</evidence>
<dbReference type="GeneID" id="26232526"/>
<dbReference type="VEuPathDB" id="FungiDB:PDIP_42080"/>
<keyword evidence="4" id="KW-0227">DNA damage</keyword>
<feature type="compositionally biased region" description="Polar residues" evidence="8">
    <location>
        <begin position="842"/>
        <end position="855"/>
    </location>
</feature>
<gene>
    <name evidence="10" type="ORF">Pdw03_1309</name>
</gene>
<accession>A0A7T7BNM0</accession>
<feature type="domain" description="Checkpoint protein RAD24-like helical bundle" evidence="9">
    <location>
        <begin position="510"/>
        <end position="622"/>
    </location>
</feature>
<feature type="compositionally biased region" description="Polar residues" evidence="8">
    <location>
        <begin position="801"/>
        <end position="817"/>
    </location>
</feature>
<dbReference type="Gene3D" id="3.40.50.300">
    <property type="entry name" value="P-loop containing nucleotide triphosphate hydrolases"/>
    <property type="match status" value="1"/>
</dbReference>
<dbReference type="Pfam" id="PF03215">
    <property type="entry name" value="Rad17"/>
    <property type="match status" value="1"/>
</dbReference>
<keyword evidence="6" id="KW-0539">Nucleus</keyword>
<proteinExistence type="inferred from homology"/>
<evidence type="ECO:0000313" key="10">
    <source>
        <dbReference type="EMBL" id="QQK46411.1"/>
    </source>
</evidence>
<dbReference type="GO" id="GO:0006281">
    <property type="term" value="P:DNA repair"/>
    <property type="evidence" value="ECO:0007669"/>
    <property type="project" value="InterPro"/>
</dbReference>
<dbReference type="RefSeq" id="XP_014535199.2">
    <property type="nucleotide sequence ID" value="XM_014679713.2"/>
</dbReference>
<evidence type="ECO:0000256" key="7">
    <source>
        <dbReference type="ARBA" id="ARBA00023306"/>
    </source>
</evidence>
<feature type="region of interest" description="Disordered" evidence="8">
    <location>
        <begin position="1"/>
        <end position="86"/>
    </location>
</feature>
<evidence type="ECO:0000313" key="11">
    <source>
        <dbReference type="Proteomes" id="UP000595662"/>
    </source>
</evidence>
<dbReference type="AlphaFoldDB" id="A0A7T7BNM0"/>
<dbReference type="InterPro" id="IPR057927">
    <property type="entry name" value="RAD24-like_helical"/>
</dbReference>
<dbReference type="GO" id="GO:0000077">
    <property type="term" value="P:DNA damage checkpoint signaling"/>
    <property type="evidence" value="ECO:0007669"/>
    <property type="project" value="TreeGrafter"/>
</dbReference>
<dbReference type="EMBL" id="CP060778">
    <property type="protein sequence ID" value="QQK46411.1"/>
    <property type="molecule type" value="Genomic_DNA"/>
</dbReference>
<organism evidence="10 11">
    <name type="scientific">Penicillium digitatum</name>
    <name type="common">Green mold</name>
    <dbReference type="NCBI Taxonomy" id="36651"/>
    <lineage>
        <taxon>Eukaryota</taxon>
        <taxon>Fungi</taxon>
        <taxon>Dikarya</taxon>
        <taxon>Ascomycota</taxon>
        <taxon>Pezizomycotina</taxon>
        <taxon>Eurotiomycetes</taxon>
        <taxon>Eurotiomycetidae</taxon>
        <taxon>Eurotiales</taxon>
        <taxon>Aspergillaceae</taxon>
        <taxon>Penicillium</taxon>
    </lineage>
</organism>
<evidence type="ECO:0000256" key="1">
    <source>
        <dbReference type="ARBA" id="ARBA00004123"/>
    </source>
</evidence>
<name>A0A7T7BNM0_PENDI</name>
<comment type="similarity">
    <text evidence="2">Belongs to the rad17/RAD24 family.</text>
</comment>
<dbReference type="GO" id="GO:0005634">
    <property type="term" value="C:nucleus"/>
    <property type="evidence" value="ECO:0007669"/>
    <property type="project" value="UniProtKB-SubCell"/>
</dbReference>
<protein>
    <submittedName>
        <fullName evidence="10">Cell cycle checkpoint protein Rad17, putative</fullName>
    </submittedName>
</protein>
<dbReference type="InterPro" id="IPR027417">
    <property type="entry name" value="P-loop_NTPase"/>
</dbReference>
<dbReference type="GO" id="GO:0033314">
    <property type="term" value="P:mitotic DNA replication checkpoint signaling"/>
    <property type="evidence" value="ECO:0007669"/>
    <property type="project" value="TreeGrafter"/>
</dbReference>
<feature type="compositionally biased region" description="Basic and acidic residues" evidence="8">
    <location>
        <begin position="1"/>
        <end position="21"/>
    </location>
</feature>
<evidence type="ECO:0000256" key="6">
    <source>
        <dbReference type="ARBA" id="ARBA00023242"/>
    </source>
</evidence>
<reference evidence="10 11" key="1">
    <citation type="submission" date="2020-08" db="EMBL/GenBank/DDBJ databases">
        <title>The completed genome sequence of the pathogenic ascomycete fungus Penicillium digitatum.</title>
        <authorList>
            <person name="Wang M."/>
        </authorList>
    </citation>
    <scope>NUCLEOTIDE SEQUENCE [LARGE SCALE GENOMIC DNA]</scope>
    <source>
        <strain evidence="10 11">PdW03</strain>
    </source>
</reference>
<feature type="region of interest" description="Disordered" evidence="8">
    <location>
        <begin position="96"/>
        <end position="115"/>
    </location>
</feature>
<feature type="region of interest" description="Disordered" evidence="8">
    <location>
        <begin position="151"/>
        <end position="175"/>
    </location>
</feature>
<evidence type="ECO:0000256" key="8">
    <source>
        <dbReference type="SAM" id="MobiDB-lite"/>
    </source>
</evidence>
<evidence type="ECO:0000256" key="3">
    <source>
        <dbReference type="ARBA" id="ARBA00022741"/>
    </source>
</evidence>
<keyword evidence="5" id="KW-0067">ATP-binding</keyword>
<evidence type="ECO:0000256" key="2">
    <source>
        <dbReference type="ARBA" id="ARBA00006168"/>
    </source>
</evidence>
<dbReference type="Proteomes" id="UP000595662">
    <property type="component" value="Chromosome 5"/>
</dbReference>
<dbReference type="SUPFAM" id="SSF52540">
    <property type="entry name" value="P-loop containing nucleoside triphosphate hydrolases"/>
    <property type="match status" value="1"/>
</dbReference>